<gene>
    <name evidence="1" type="ORF">P857_1034</name>
</gene>
<organism evidence="1 2">
    <name type="scientific">Candidatus Xenolissoclinum pacificiensis L6</name>
    <dbReference type="NCBI Taxonomy" id="1401685"/>
    <lineage>
        <taxon>Bacteria</taxon>
        <taxon>Pseudomonadati</taxon>
        <taxon>Pseudomonadota</taxon>
        <taxon>Alphaproteobacteria</taxon>
        <taxon>Rickettsiales</taxon>
        <taxon>Anaplasmataceae</taxon>
        <taxon>Candidatus Xenolissoclinum</taxon>
    </lineage>
</organism>
<dbReference type="Proteomes" id="UP000018951">
    <property type="component" value="Unassembled WGS sequence"/>
</dbReference>
<dbReference type="Gene3D" id="2.40.50.120">
    <property type="match status" value="1"/>
</dbReference>
<dbReference type="EMBL" id="AXCJ01000001">
    <property type="protein sequence ID" value="ETO91856.1"/>
    <property type="molecule type" value="Genomic_DNA"/>
</dbReference>
<protein>
    <submittedName>
        <fullName evidence="1">Uncharacterized protein</fullName>
    </submittedName>
</protein>
<proteinExistence type="predicted"/>
<keyword evidence="2" id="KW-1185">Reference proteome</keyword>
<name>W2V0C0_9RICK</name>
<dbReference type="AlphaFoldDB" id="W2V0C0"/>
<dbReference type="SUPFAM" id="SSF50242">
    <property type="entry name" value="TIMP-like"/>
    <property type="match status" value="1"/>
</dbReference>
<evidence type="ECO:0000313" key="2">
    <source>
        <dbReference type="Proteomes" id="UP000018951"/>
    </source>
</evidence>
<reference evidence="1 2" key="1">
    <citation type="journal article" date="2013" name="PLoS ONE">
        <title>Bacterial endosymbiosis in a chordate host: long-term co-evolution and conservation of secondary metabolism.</title>
        <authorList>
            <person name="Kwan J.C."/>
            <person name="Schmidt E.W."/>
        </authorList>
    </citation>
    <scope>NUCLEOTIDE SEQUENCE [LARGE SCALE GENOMIC DNA]</scope>
    <source>
        <strain evidence="2">L6</strain>
    </source>
</reference>
<sequence>MCSNTNSGIQNAIKKSSIIFQGRVEKTLYVTPFVFLTKFNVEHYWKNNQQITTVIYVIGSACIESCSFSFLEGHHYIVFGEIENGFYRATTCMPSQELYSSDATQNIINVLNSTLGDPKPSRNAKVILK</sequence>
<comment type="caution">
    <text evidence="1">The sequence shown here is derived from an EMBL/GenBank/DDBJ whole genome shotgun (WGS) entry which is preliminary data.</text>
</comment>
<dbReference type="InterPro" id="IPR008993">
    <property type="entry name" value="TIMP-like_OB-fold"/>
</dbReference>
<accession>W2V0C0</accession>
<dbReference type="STRING" id="1401685.P857_1034"/>
<evidence type="ECO:0000313" key="1">
    <source>
        <dbReference type="EMBL" id="ETO91856.1"/>
    </source>
</evidence>